<sequence>MLDSWGMCGTGEIPQERLRRGSSPPAPPESKCPERKSMDFYSQLSKNDKSHREVASRWLLSTLLNNP</sequence>
<proteinExistence type="predicted"/>
<gene>
    <name evidence="2" type="ORF">FA727_19815</name>
</gene>
<dbReference type="Proteomes" id="UP000307756">
    <property type="component" value="Unassembled WGS sequence"/>
</dbReference>
<organism evidence="2 3">
    <name type="scientific">Robertmurraya kyonggiensis</name>
    <dbReference type="NCBI Taxonomy" id="1037680"/>
    <lineage>
        <taxon>Bacteria</taxon>
        <taxon>Bacillati</taxon>
        <taxon>Bacillota</taxon>
        <taxon>Bacilli</taxon>
        <taxon>Bacillales</taxon>
        <taxon>Bacillaceae</taxon>
        <taxon>Robertmurraya</taxon>
    </lineage>
</organism>
<name>A0A4U1CYN3_9BACI</name>
<evidence type="ECO:0000313" key="3">
    <source>
        <dbReference type="Proteomes" id="UP000307756"/>
    </source>
</evidence>
<evidence type="ECO:0000256" key="1">
    <source>
        <dbReference type="SAM" id="MobiDB-lite"/>
    </source>
</evidence>
<protein>
    <submittedName>
        <fullName evidence="2">Uncharacterized protein</fullName>
    </submittedName>
</protein>
<dbReference type="AlphaFoldDB" id="A0A4U1CYN3"/>
<dbReference type="EMBL" id="SWBM01000006">
    <property type="protein sequence ID" value="TKC15135.1"/>
    <property type="molecule type" value="Genomic_DNA"/>
</dbReference>
<keyword evidence="3" id="KW-1185">Reference proteome</keyword>
<evidence type="ECO:0000313" key="2">
    <source>
        <dbReference type="EMBL" id="TKC15135.1"/>
    </source>
</evidence>
<comment type="caution">
    <text evidence="2">The sequence shown here is derived from an EMBL/GenBank/DDBJ whole genome shotgun (WGS) entry which is preliminary data.</text>
</comment>
<accession>A0A4U1CYN3</accession>
<reference evidence="2 3" key="1">
    <citation type="journal article" date="2011" name="J. Microbiol.">
        <title>Bacillus kyonggiensis sp. nov., isolated from soil of a lettuce field.</title>
        <authorList>
            <person name="Dong K."/>
            <person name="Lee S."/>
        </authorList>
    </citation>
    <scope>NUCLEOTIDE SEQUENCE [LARGE SCALE GENOMIC DNA]</scope>
    <source>
        <strain evidence="2 3">NB22</strain>
    </source>
</reference>
<feature type="region of interest" description="Disordered" evidence="1">
    <location>
        <begin position="1"/>
        <end position="38"/>
    </location>
</feature>